<comment type="caution">
    <text evidence="4">The sequence shown here is derived from an EMBL/GenBank/DDBJ whole genome shotgun (WGS) entry which is preliminary data.</text>
</comment>
<dbReference type="InterPro" id="IPR026444">
    <property type="entry name" value="Secre_tail"/>
</dbReference>
<evidence type="ECO:0000313" key="4">
    <source>
        <dbReference type="EMBL" id="RRA93967.1"/>
    </source>
</evidence>
<dbReference type="NCBIfam" id="TIGR04183">
    <property type="entry name" value="Por_Secre_tail"/>
    <property type="match status" value="1"/>
</dbReference>
<dbReference type="Proteomes" id="UP000268372">
    <property type="component" value="Unassembled WGS sequence"/>
</dbReference>
<feature type="chain" id="PRO_5018292844" evidence="2">
    <location>
        <begin position="20"/>
        <end position="330"/>
    </location>
</feature>
<feature type="domain" description="Secretion system C-terminal sorting" evidence="3">
    <location>
        <begin position="257"/>
        <end position="328"/>
    </location>
</feature>
<dbReference type="EMBL" id="RQTJ01000018">
    <property type="protein sequence ID" value="RRA93967.1"/>
    <property type="molecule type" value="Genomic_DNA"/>
</dbReference>
<accession>A0A3P1AYT2</accession>
<protein>
    <submittedName>
        <fullName evidence="4">T9SS C-terminal target domain-containing protein</fullName>
    </submittedName>
</protein>
<evidence type="ECO:0000259" key="3">
    <source>
        <dbReference type="Pfam" id="PF18962"/>
    </source>
</evidence>
<keyword evidence="1 2" id="KW-0732">Signal</keyword>
<dbReference type="OrthoDB" id="849076at2"/>
<evidence type="ECO:0000313" key="5">
    <source>
        <dbReference type="Proteomes" id="UP000268372"/>
    </source>
</evidence>
<organism evidence="4 5">
    <name type="scientific">Paenimyroides viscosum</name>
    <dbReference type="NCBI Taxonomy" id="2488729"/>
    <lineage>
        <taxon>Bacteria</taxon>
        <taxon>Pseudomonadati</taxon>
        <taxon>Bacteroidota</taxon>
        <taxon>Flavobacteriia</taxon>
        <taxon>Flavobacteriales</taxon>
        <taxon>Flavobacteriaceae</taxon>
        <taxon>Paenimyroides</taxon>
    </lineage>
</organism>
<sequence length="330" mass="36336">MKKNILLITTCLITHLATAQVLLSEDFNSYPAGHLNTDYTGTAAGQGGWVTERHGSVTAMVTPETGKGNVVSITTSNNLNEGITIQQNMGVINALWNNRTTGNNVLKYEYEVYGIGWFNTVSGISYTTTSNGAIIDMRLYSSGNSYIETLQLGAIGGSYKRLKNYTSTTFPHNLWLKVELYVDYDSNKFYTYLPTLNLFSAGIKSSSIADPHQIYLFTNALKPGTVVKYDNIKLTALPSVPTYILSANEIVSAKFNMYPNPATNVVNITNSENMLVEQVTIYDSIGKQLNTQSFNNQTEIQLNVENLASGTYMLHIQTNAGLAVKKLVKK</sequence>
<proteinExistence type="predicted"/>
<dbReference type="AlphaFoldDB" id="A0A3P1AYT2"/>
<reference evidence="4 5" key="1">
    <citation type="submission" date="2018-11" db="EMBL/GenBank/DDBJ databases">
        <title>Flavobacterium sp. nov., YIM 102796 draft genome.</title>
        <authorList>
            <person name="Li G."/>
            <person name="Jiang Y."/>
        </authorList>
    </citation>
    <scope>NUCLEOTIDE SEQUENCE [LARGE SCALE GENOMIC DNA]</scope>
    <source>
        <strain evidence="4 5">YIM 102796</strain>
    </source>
</reference>
<evidence type="ECO:0000256" key="1">
    <source>
        <dbReference type="ARBA" id="ARBA00022729"/>
    </source>
</evidence>
<dbReference type="Pfam" id="PF18962">
    <property type="entry name" value="Por_Secre_tail"/>
    <property type="match status" value="1"/>
</dbReference>
<dbReference type="RefSeq" id="WP_124899620.1">
    <property type="nucleotide sequence ID" value="NZ_RQTJ01000018.1"/>
</dbReference>
<evidence type="ECO:0000256" key="2">
    <source>
        <dbReference type="SAM" id="SignalP"/>
    </source>
</evidence>
<name>A0A3P1AYT2_9FLAO</name>
<feature type="signal peptide" evidence="2">
    <location>
        <begin position="1"/>
        <end position="19"/>
    </location>
</feature>
<keyword evidence="5" id="KW-1185">Reference proteome</keyword>
<gene>
    <name evidence="4" type="ORF">EG242_09295</name>
</gene>